<evidence type="ECO:0000313" key="2">
    <source>
        <dbReference type="Proteomes" id="UP000440578"/>
    </source>
</evidence>
<protein>
    <submittedName>
        <fullName evidence="1">Tetratricopeptide repeat protein 27</fullName>
    </submittedName>
</protein>
<organism evidence="1 2">
    <name type="scientific">Amphibalanus amphitrite</name>
    <name type="common">Striped barnacle</name>
    <name type="synonym">Balanus amphitrite</name>
    <dbReference type="NCBI Taxonomy" id="1232801"/>
    <lineage>
        <taxon>Eukaryota</taxon>
        <taxon>Metazoa</taxon>
        <taxon>Ecdysozoa</taxon>
        <taxon>Arthropoda</taxon>
        <taxon>Crustacea</taxon>
        <taxon>Multicrustacea</taxon>
        <taxon>Cirripedia</taxon>
        <taxon>Thoracica</taxon>
        <taxon>Thoracicalcarea</taxon>
        <taxon>Balanomorpha</taxon>
        <taxon>Balanoidea</taxon>
        <taxon>Balanidae</taxon>
        <taxon>Amphibalaninae</taxon>
        <taxon>Amphibalanus</taxon>
    </lineage>
</organism>
<dbReference type="Proteomes" id="UP000440578">
    <property type="component" value="Unassembled WGS sequence"/>
</dbReference>
<proteinExistence type="predicted"/>
<dbReference type="EMBL" id="VIIS01001699">
    <property type="protein sequence ID" value="KAF0294178.1"/>
    <property type="molecule type" value="Genomic_DNA"/>
</dbReference>
<keyword evidence="2" id="KW-1185">Reference proteome</keyword>
<comment type="caution">
    <text evidence="1">The sequence shown here is derived from an EMBL/GenBank/DDBJ whole genome shotgun (WGS) entry which is preliminary data.</text>
</comment>
<dbReference type="AlphaFoldDB" id="A0A6A4VWA0"/>
<gene>
    <name evidence="1" type="primary">TTC27</name>
    <name evidence="1" type="ORF">FJT64_008114</name>
</gene>
<sequence>MYGDQEKELLWIRHADSSGAGCDSGSSAFNQVLNGNFIEALKSGDIWRVLSLDSEELWTSWDLEAIAAHISASLDGNSNNASDSLLLSGVAALCLFAQANWTGPPVEEEGVSVLGSTKDEHRTRCMAHLAVDACDIHQMTRWPQALAIARVVFEGCQHLLSSLPGWSSVGPQVSKHRVGAHGERGSRVQLHIHRAAV</sequence>
<reference evidence="1 2" key="1">
    <citation type="submission" date="2019-07" db="EMBL/GenBank/DDBJ databases">
        <title>Draft genome assembly of a fouling barnacle, Amphibalanus amphitrite (Darwin, 1854): The first reference genome for Thecostraca.</title>
        <authorList>
            <person name="Kim W."/>
        </authorList>
    </citation>
    <scope>NUCLEOTIDE SEQUENCE [LARGE SCALE GENOMIC DNA]</scope>
    <source>
        <strain evidence="1">SNU_AA5</strain>
        <tissue evidence="1">Soma without cirri and trophi</tissue>
    </source>
</reference>
<name>A0A6A4VWA0_AMPAM</name>
<accession>A0A6A4VWA0</accession>
<evidence type="ECO:0000313" key="1">
    <source>
        <dbReference type="EMBL" id="KAF0294178.1"/>
    </source>
</evidence>
<dbReference type="OrthoDB" id="1936594at2759"/>